<feature type="compositionally biased region" description="Basic and acidic residues" evidence="1">
    <location>
        <begin position="213"/>
        <end position="224"/>
    </location>
</feature>
<evidence type="ECO:0000256" key="1">
    <source>
        <dbReference type="SAM" id="MobiDB-lite"/>
    </source>
</evidence>
<dbReference type="STRING" id="544711.F0U9T6"/>
<evidence type="ECO:0000259" key="2">
    <source>
        <dbReference type="Pfam" id="PF24494"/>
    </source>
</evidence>
<evidence type="ECO:0000313" key="4">
    <source>
        <dbReference type="Proteomes" id="UP000008142"/>
    </source>
</evidence>
<gene>
    <name evidence="3" type="ORF">HCEG_01973</name>
</gene>
<dbReference type="EMBL" id="DS990637">
    <property type="protein sequence ID" value="EGC42758.1"/>
    <property type="molecule type" value="Genomic_DNA"/>
</dbReference>
<protein>
    <recommendedName>
        <fullName evidence="2">DUF7587 domain-containing protein</fullName>
    </recommendedName>
</protein>
<reference evidence="4" key="1">
    <citation type="submission" date="2008-07" db="EMBL/GenBank/DDBJ databases">
        <title>Annotation of Ajellomyces capsulatus strain H88.</title>
        <authorList>
            <person name="Champion M."/>
            <person name="Cuomo C."/>
            <person name="Ma L.-J."/>
            <person name="Henn M.R."/>
            <person name="Sil A."/>
            <person name="Goldman B."/>
            <person name="Young S.K."/>
            <person name="Kodira C.D."/>
            <person name="Zeng Q."/>
            <person name="Koehrsen M."/>
            <person name="Alvarado L."/>
            <person name="Berlin A."/>
            <person name="Borenstein D."/>
            <person name="Chen Z."/>
            <person name="Engels R."/>
            <person name="Freedman E."/>
            <person name="Gellesch M."/>
            <person name="Goldberg J."/>
            <person name="Griggs A."/>
            <person name="Gujja S."/>
            <person name="Heiman D."/>
            <person name="Hepburn T."/>
            <person name="Howarth C."/>
            <person name="Jen D."/>
            <person name="Larson L."/>
            <person name="Lewis B."/>
            <person name="Mehta T."/>
            <person name="Park D."/>
            <person name="Pearson M."/>
            <person name="Roberts A."/>
            <person name="Saif S."/>
            <person name="Shea T."/>
            <person name="Shenoy N."/>
            <person name="Sisk P."/>
            <person name="Stolte C."/>
            <person name="Sykes S."/>
            <person name="Walk T."/>
            <person name="White J."/>
            <person name="Yandava C."/>
            <person name="Klein B."/>
            <person name="McEwen J.G."/>
            <person name="Puccia R."/>
            <person name="Goldman G.H."/>
            <person name="Felipe M.S."/>
            <person name="Nino-Vega G."/>
            <person name="San-Blas G."/>
            <person name="Taylor J."/>
            <person name="Mendoza L."/>
            <person name="Galagan J."/>
            <person name="Nusbaum C."/>
            <person name="Birren B."/>
        </authorList>
    </citation>
    <scope>NUCLEOTIDE SEQUENCE [LARGE SCALE GENOMIC DNA]</scope>
    <source>
        <strain evidence="4">H88</strain>
    </source>
</reference>
<dbReference type="AlphaFoldDB" id="F0U9T6"/>
<feature type="region of interest" description="Disordered" evidence="1">
    <location>
        <begin position="202"/>
        <end position="231"/>
    </location>
</feature>
<dbReference type="Pfam" id="PF24494">
    <property type="entry name" value="DUF7587"/>
    <property type="match status" value="1"/>
</dbReference>
<name>F0U9T6_AJEC8</name>
<dbReference type="Proteomes" id="UP000008142">
    <property type="component" value="Unassembled WGS sequence"/>
</dbReference>
<organism evidence="4">
    <name type="scientific">Ajellomyces capsulatus (strain H88)</name>
    <name type="common">Darling's disease fungus</name>
    <name type="synonym">Histoplasma capsulatum</name>
    <dbReference type="NCBI Taxonomy" id="544711"/>
    <lineage>
        <taxon>Eukaryota</taxon>
        <taxon>Fungi</taxon>
        <taxon>Dikarya</taxon>
        <taxon>Ascomycota</taxon>
        <taxon>Pezizomycotina</taxon>
        <taxon>Eurotiomycetes</taxon>
        <taxon>Eurotiomycetidae</taxon>
        <taxon>Onygenales</taxon>
        <taxon>Ajellomycetaceae</taxon>
        <taxon>Histoplasma</taxon>
    </lineage>
</organism>
<accession>F0U9T6</accession>
<feature type="region of interest" description="Disordered" evidence="1">
    <location>
        <begin position="569"/>
        <end position="610"/>
    </location>
</feature>
<feature type="domain" description="DUF7587" evidence="2">
    <location>
        <begin position="250"/>
        <end position="387"/>
    </location>
</feature>
<dbReference type="InterPro" id="IPR056009">
    <property type="entry name" value="DUF7587"/>
</dbReference>
<evidence type="ECO:0000313" key="3">
    <source>
        <dbReference type="EMBL" id="EGC42758.1"/>
    </source>
</evidence>
<proteinExistence type="predicted"/>
<sequence length="666" mass="75818">MLIENPYSARSPPGPETIIIHYVICHNDALMSLSRCVVEHVLRGQVAIFIISSLKSSSISAVCLFSLSSWRSPQSLSKSDMDSVEKYPSFLDFGRIKIPRHKWTDQQRVVLCVLRQFYALEKKDEAEIFNHIFEPELEDFENGLPVTTVNTQCHHMMIKNHPIWVSVNLTSLSDDEYKECRRIIELASMELDIYLRQRSFDDGQVNPNSDEDVNPHESLEKPEPVTEPGHSLVARLPRTSIRLGYGGAKTPQILYRFFNSQSIGINTPKYFACGLANTLHHSLYNQHDIEAMAKTHLSRVEVNSPFISTFSALLPCVHRMLTRSQNSGVSIVDASKLDQNGIFSAENILRKDPLSSDITPGYSGWSEWLIWKEIPESCIVCTITESELLAIAEMHHDIGSLLQIQDIKSFKYNRKPLHRKLRNSSTKFDKAAGETVGKFLRGIGLPVEYTEQVAMKIAYGWRFTRTAKYDSCDDFLEGVRLGYGSAQLDNTPTIATPPMMPEKPTKKQEFIVINEDTDVEVYDDYRQEVVVIEDDEDEVVEVVIVEDSEADEMDVVVVEKGMAIAEAKNHDIGHQIIDQEENDDDDDDDDDDDGDDDDDEEEEEEDSLDRLQDELRHAIESESKVAPAITFAERVGTTYRWELMEIDMDDETAIYTFELDRERIIG</sequence>
<dbReference type="HOGENOM" id="CLU_474035_0_0_1"/>
<dbReference type="OMA" id="HPIWVSV"/>
<feature type="compositionally biased region" description="Acidic residues" evidence="1">
    <location>
        <begin position="578"/>
        <end position="607"/>
    </location>
</feature>
<dbReference type="OrthoDB" id="5397734at2759"/>